<dbReference type="PANTHER" id="PTHR33387:SF3">
    <property type="entry name" value="DUF985 DOMAIN-CONTAINING PROTEIN"/>
    <property type="match status" value="1"/>
</dbReference>
<dbReference type="CDD" id="cd06121">
    <property type="entry name" value="cupin_YML079wp"/>
    <property type="match status" value="1"/>
</dbReference>
<evidence type="ECO:0000313" key="3">
    <source>
        <dbReference type="Proteomes" id="UP001501371"/>
    </source>
</evidence>
<accession>A0ABP4FNT5</accession>
<feature type="domain" description="DUF985" evidence="1">
    <location>
        <begin position="23"/>
        <end position="160"/>
    </location>
</feature>
<evidence type="ECO:0000313" key="2">
    <source>
        <dbReference type="EMBL" id="GAA1188594.1"/>
    </source>
</evidence>
<organism evidence="2 3">
    <name type="scientific">Streptomyces hebeiensis</name>
    <dbReference type="NCBI Taxonomy" id="229486"/>
    <lineage>
        <taxon>Bacteria</taxon>
        <taxon>Bacillati</taxon>
        <taxon>Actinomycetota</taxon>
        <taxon>Actinomycetes</taxon>
        <taxon>Kitasatosporales</taxon>
        <taxon>Streptomycetaceae</taxon>
        <taxon>Streptomyces</taxon>
    </lineage>
</organism>
<evidence type="ECO:0000259" key="1">
    <source>
        <dbReference type="Pfam" id="PF06172"/>
    </source>
</evidence>
<dbReference type="SUPFAM" id="SSF51182">
    <property type="entry name" value="RmlC-like cupins"/>
    <property type="match status" value="1"/>
</dbReference>
<dbReference type="InterPro" id="IPR009327">
    <property type="entry name" value="Cupin_DUF985"/>
</dbReference>
<dbReference type="PANTHER" id="PTHR33387">
    <property type="entry name" value="RMLC-LIKE JELLY ROLL FOLD PROTEIN"/>
    <property type="match status" value="1"/>
</dbReference>
<comment type="caution">
    <text evidence="2">The sequence shown here is derived from an EMBL/GenBank/DDBJ whole genome shotgun (WGS) entry which is preliminary data.</text>
</comment>
<sequence>MSRTRLGVGGGVREYGDVADTSELVESLGLRAHVEGGWFRETWRSPIEAVPEGYPGARAFATGIYYLLHPGEASRWHRVRSDELWLWHRGGPLRMRMGGDGPEPSDAEAVEVVIGGGVEHGEQPQFLVPGGHWQSAEPAGDEPVLVTCVVAPGFAYEDYEDQEQEEG</sequence>
<name>A0ABP4FNT5_9ACTN</name>
<gene>
    <name evidence="2" type="ORF">GCM10009654_52720</name>
</gene>
<dbReference type="InterPro" id="IPR014710">
    <property type="entry name" value="RmlC-like_jellyroll"/>
</dbReference>
<dbReference type="Pfam" id="PF06172">
    <property type="entry name" value="Cupin_5"/>
    <property type="match status" value="1"/>
</dbReference>
<dbReference type="InterPro" id="IPR011051">
    <property type="entry name" value="RmlC_Cupin_sf"/>
</dbReference>
<dbReference type="Gene3D" id="2.60.120.10">
    <property type="entry name" value="Jelly Rolls"/>
    <property type="match status" value="1"/>
</dbReference>
<proteinExistence type="predicted"/>
<dbReference type="EMBL" id="BAAAKV010000056">
    <property type="protein sequence ID" value="GAA1188594.1"/>
    <property type="molecule type" value="Genomic_DNA"/>
</dbReference>
<keyword evidence="3" id="KW-1185">Reference proteome</keyword>
<dbReference type="InterPro" id="IPR039935">
    <property type="entry name" value="YML079W-like"/>
</dbReference>
<dbReference type="Proteomes" id="UP001501371">
    <property type="component" value="Unassembled WGS sequence"/>
</dbReference>
<reference evidence="3" key="1">
    <citation type="journal article" date="2019" name="Int. J. Syst. Evol. Microbiol.">
        <title>The Global Catalogue of Microorganisms (GCM) 10K type strain sequencing project: providing services to taxonomists for standard genome sequencing and annotation.</title>
        <authorList>
            <consortium name="The Broad Institute Genomics Platform"/>
            <consortium name="The Broad Institute Genome Sequencing Center for Infectious Disease"/>
            <person name="Wu L."/>
            <person name="Ma J."/>
        </authorList>
    </citation>
    <scope>NUCLEOTIDE SEQUENCE [LARGE SCALE GENOMIC DNA]</scope>
    <source>
        <strain evidence="3">JCM 12696</strain>
    </source>
</reference>
<protein>
    <submittedName>
        <fullName evidence="2">Cupin domain-containing protein</fullName>
    </submittedName>
</protein>